<evidence type="ECO:0008006" key="3">
    <source>
        <dbReference type="Google" id="ProtNLM"/>
    </source>
</evidence>
<dbReference type="EMBL" id="CP013118">
    <property type="protein sequence ID" value="ALO14048.1"/>
    <property type="molecule type" value="Genomic_DNA"/>
</dbReference>
<gene>
    <name evidence="1" type="ORF">L21SP5_00369</name>
</gene>
<proteinExistence type="predicted"/>
<organism evidence="1 2">
    <name type="scientific">Salinivirga cyanobacteriivorans</name>
    <dbReference type="NCBI Taxonomy" id="1307839"/>
    <lineage>
        <taxon>Bacteria</taxon>
        <taxon>Pseudomonadati</taxon>
        <taxon>Bacteroidota</taxon>
        <taxon>Bacteroidia</taxon>
        <taxon>Bacteroidales</taxon>
        <taxon>Salinivirgaceae</taxon>
        <taxon>Salinivirga</taxon>
    </lineage>
</organism>
<dbReference type="STRING" id="1307839.L21SP5_00369"/>
<keyword evidence="2" id="KW-1185">Reference proteome</keyword>
<evidence type="ECO:0000313" key="1">
    <source>
        <dbReference type="EMBL" id="ALO14048.1"/>
    </source>
</evidence>
<dbReference type="InterPro" id="IPR025345">
    <property type="entry name" value="DUF4249"/>
</dbReference>
<dbReference type="PROSITE" id="PS51257">
    <property type="entry name" value="PROKAR_LIPOPROTEIN"/>
    <property type="match status" value="1"/>
</dbReference>
<protein>
    <recommendedName>
        <fullName evidence="3">DUF4249 domain-containing protein</fullName>
    </recommendedName>
</protein>
<dbReference type="Pfam" id="PF14054">
    <property type="entry name" value="DUF4249"/>
    <property type="match status" value="1"/>
</dbReference>
<name>A0A0S2HVK0_9BACT</name>
<accession>A0A0S2HVK0</accession>
<dbReference type="AlphaFoldDB" id="A0A0S2HVK0"/>
<dbReference type="Proteomes" id="UP000064893">
    <property type="component" value="Chromosome"/>
</dbReference>
<evidence type="ECO:0000313" key="2">
    <source>
        <dbReference type="Proteomes" id="UP000064893"/>
    </source>
</evidence>
<sequence>MIRFILLFTIAASTLYSCQKPVDLELEEGEQKIVAHGFLSPGVQAEINLELSFPYNSGVGGDTEEITNAVVKLNDQYGHTQEFSYNDSIRSYVPVNYMNILPGEVYDLKVKVPGYDSVFARTRIPSKIKIDSIRHYPVTVDYRELERYEITFSDPPNEENFYFFYTIGGSYNHFYSDDPLLQWDLVDKDYIVFSDEIIDGQKYTIVIDYFFNSEDSVSIHLQSLSPEAYFYFQSINTQHNIHEFPIENVELNIPIAQPFQIFTNLENAVGIFASFNSDVKTLPAPE</sequence>
<dbReference type="RefSeq" id="WP_057951635.1">
    <property type="nucleotide sequence ID" value="NZ_CP013118.1"/>
</dbReference>
<dbReference type="OrthoDB" id="1077294at2"/>
<dbReference type="KEGG" id="blq:L21SP5_00369"/>
<reference evidence="1 2" key="1">
    <citation type="submission" date="2015-11" db="EMBL/GenBank/DDBJ databases">
        <title>Description and complete genome sequence of a novel strain predominating in hypersaline microbial mats and representing a new family of the Bacteriodetes phylum.</title>
        <authorList>
            <person name="Spring S."/>
            <person name="Bunk B."/>
            <person name="Sproer C."/>
            <person name="Klenk H.-P."/>
        </authorList>
    </citation>
    <scope>NUCLEOTIDE SEQUENCE [LARGE SCALE GENOMIC DNA]</scope>
    <source>
        <strain evidence="1 2">L21-Spi-D4</strain>
    </source>
</reference>